<evidence type="ECO:0000256" key="7">
    <source>
        <dbReference type="PROSITE-ProRule" id="PRU00169"/>
    </source>
</evidence>
<dbReference type="InterPro" id="IPR029016">
    <property type="entry name" value="GAF-like_dom_sf"/>
</dbReference>
<evidence type="ECO:0000259" key="9">
    <source>
        <dbReference type="PROSITE" id="PS50110"/>
    </source>
</evidence>
<dbReference type="EMBL" id="CP003620">
    <property type="protein sequence ID" value="AFZ15456.1"/>
    <property type="molecule type" value="Genomic_DNA"/>
</dbReference>
<dbReference type="InterPro" id="IPR003018">
    <property type="entry name" value="GAF"/>
</dbReference>
<feature type="modified residue" description="4-aspartylphosphate" evidence="7">
    <location>
        <position position="52"/>
    </location>
</feature>
<evidence type="ECO:0000256" key="6">
    <source>
        <dbReference type="ARBA" id="ARBA00023163"/>
    </source>
</evidence>
<dbReference type="GO" id="GO:0006355">
    <property type="term" value="P:regulation of DNA-templated transcription"/>
    <property type="evidence" value="ECO:0007669"/>
    <property type="project" value="TreeGrafter"/>
</dbReference>
<dbReference type="SUPFAM" id="SSF55781">
    <property type="entry name" value="GAF domain-like"/>
    <property type="match status" value="1"/>
</dbReference>
<dbReference type="eggNOG" id="COG0745">
    <property type="taxonomic scope" value="Bacteria"/>
</dbReference>
<dbReference type="Gene3D" id="3.30.450.40">
    <property type="match status" value="1"/>
</dbReference>
<keyword evidence="11" id="KW-1185">Reference proteome</keyword>
<dbReference type="AlphaFoldDB" id="K9W5H7"/>
<keyword evidence="4" id="KW-0805">Transcription regulation</keyword>
<gene>
    <name evidence="10" type="ORF">Cri9333_4677</name>
</gene>
<feature type="domain" description="Response regulatory" evidence="9">
    <location>
        <begin position="3"/>
        <end position="119"/>
    </location>
</feature>
<dbReference type="GO" id="GO:0016301">
    <property type="term" value="F:kinase activity"/>
    <property type="evidence" value="ECO:0007669"/>
    <property type="project" value="UniProtKB-KW"/>
</dbReference>
<dbReference type="eggNOG" id="COG2203">
    <property type="taxonomic scope" value="Bacteria"/>
</dbReference>
<keyword evidence="5" id="KW-0238">DNA-binding</keyword>
<dbReference type="SUPFAM" id="SSF52172">
    <property type="entry name" value="CheY-like"/>
    <property type="match status" value="1"/>
</dbReference>
<organism evidence="10 11">
    <name type="scientific">Crinalium epipsammum PCC 9333</name>
    <dbReference type="NCBI Taxonomy" id="1173022"/>
    <lineage>
        <taxon>Bacteria</taxon>
        <taxon>Bacillati</taxon>
        <taxon>Cyanobacteriota</taxon>
        <taxon>Cyanophyceae</taxon>
        <taxon>Gomontiellales</taxon>
        <taxon>Gomontiellaceae</taxon>
        <taxon>Crinalium</taxon>
    </lineage>
</organism>
<dbReference type="OrthoDB" id="9127033at2"/>
<dbReference type="Pfam" id="PF00072">
    <property type="entry name" value="Response_reg"/>
    <property type="match status" value="1"/>
</dbReference>
<dbReference type="InterPro" id="IPR039420">
    <property type="entry name" value="WalR-like"/>
</dbReference>
<evidence type="ECO:0000313" key="10">
    <source>
        <dbReference type="EMBL" id="AFZ15456.1"/>
    </source>
</evidence>
<dbReference type="GO" id="GO:0005829">
    <property type="term" value="C:cytosol"/>
    <property type="evidence" value="ECO:0007669"/>
    <property type="project" value="TreeGrafter"/>
</dbReference>
<dbReference type="PANTHER" id="PTHR48111:SF4">
    <property type="entry name" value="DNA-BINDING DUAL TRANSCRIPTIONAL REGULATOR OMPR"/>
    <property type="match status" value="1"/>
</dbReference>
<sequence>MKKILVIEDEAPLREDILEILDCLDFECLGAENGVVGVKQAQEYLPDLIICDIMMPELDGYGVLNSLRQSAKTAIIPLIFLSAKADKADIRQGMNMGADDYLTKPFTISELEEAIMACLEKQATRKQAQEMLRESEAKSQQLTKQQELLDSLTKQIRNSSAIRNIINSTLITIRNLLQTHRCSFLVYRGNVDEPYFELVAESSDVEVANLAKSNALMEEASLGELILNQSRIELNDISQSSQLDVSSLNYLISLNYTAILAVTIQFLSGEVGVIVCEHFSKPRTWSNNEVELLQAVADQLPIAL</sequence>
<keyword evidence="3" id="KW-0418">Kinase</keyword>
<dbReference type="HOGENOM" id="CLU_1048429_0_0_3"/>
<dbReference type="SMART" id="SM00448">
    <property type="entry name" value="REC"/>
    <property type="match status" value="1"/>
</dbReference>
<dbReference type="GO" id="GO:0000156">
    <property type="term" value="F:phosphorelay response regulator activity"/>
    <property type="evidence" value="ECO:0007669"/>
    <property type="project" value="TreeGrafter"/>
</dbReference>
<evidence type="ECO:0000256" key="1">
    <source>
        <dbReference type="ARBA" id="ARBA00022553"/>
    </source>
</evidence>
<protein>
    <submittedName>
        <fullName evidence="10">Response regulator receiver modulated GAF sensor protein</fullName>
    </submittedName>
</protein>
<dbReference type="RefSeq" id="WP_015205546.1">
    <property type="nucleotide sequence ID" value="NC_019753.1"/>
</dbReference>
<dbReference type="Proteomes" id="UP000010472">
    <property type="component" value="Chromosome"/>
</dbReference>
<dbReference type="PROSITE" id="PS50110">
    <property type="entry name" value="RESPONSE_REGULATORY"/>
    <property type="match status" value="1"/>
</dbReference>
<keyword evidence="8" id="KW-0175">Coiled coil</keyword>
<keyword evidence="6" id="KW-0804">Transcription</keyword>
<keyword evidence="1 7" id="KW-0597">Phosphoprotein</keyword>
<dbReference type="Gene3D" id="3.40.50.2300">
    <property type="match status" value="1"/>
</dbReference>
<evidence type="ECO:0000313" key="11">
    <source>
        <dbReference type="Proteomes" id="UP000010472"/>
    </source>
</evidence>
<name>K9W5H7_9CYAN</name>
<dbReference type="GO" id="GO:0032993">
    <property type="term" value="C:protein-DNA complex"/>
    <property type="evidence" value="ECO:0007669"/>
    <property type="project" value="TreeGrafter"/>
</dbReference>
<evidence type="ECO:0000256" key="5">
    <source>
        <dbReference type="ARBA" id="ARBA00023125"/>
    </source>
</evidence>
<dbReference type="PANTHER" id="PTHR48111">
    <property type="entry name" value="REGULATOR OF RPOS"/>
    <property type="match status" value="1"/>
</dbReference>
<reference evidence="10 11" key="1">
    <citation type="submission" date="2012-06" db="EMBL/GenBank/DDBJ databases">
        <title>Finished chromosome of genome of Crinalium epipsammum PCC 9333.</title>
        <authorList>
            <consortium name="US DOE Joint Genome Institute"/>
            <person name="Gugger M."/>
            <person name="Coursin T."/>
            <person name="Rippka R."/>
            <person name="Tandeau De Marsac N."/>
            <person name="Huntemann M."/>
            <person name="Wei C.-L."/>
            <person name="Han J."/>
            <person name="Detter J.C."/>
            <person name="Han C."/>
            <person name="Tapia R."/>
            <person name="Davenport K."/>
            <person name="Daligault H."/>
            <person name="Erkkila T."/>
            <person name="Gu W."/>
            <person name="Munk A.C.C."/>
            <person name="Teshima H."/>
            <person name="Xu Y."/>
            <person name="Chain P."/>
            <person name="Chen A."/>
            <person name="Krypides N."/>
            <person name="Mavromatis K."/>
            <person name="Markowitz V."/>
            <person name="Szeto E."/>
            <person name="Ivanova N."/>
            <person name="Mikhailova N."/>
            <person name="Ovchinnikova G."/>
            <person name="Pagani I."/>
            <person name="Pati A."/>
            <person name="Goodwin L."/>
            <person name="Peters L."/>
            <person name="Pitluck S."/>
            <person name="Woyke T."/>
            <person name="Kerfeld C."/>
        </authorList>
    </citation>
    <scope>NUCLEOTIDE SEQUENCE [LARGE SCALE GENOMIC DNA]</scope>
    <source>
        <strain evidence="10 11">PCC 9333</strain>
    </source>
</reference>
<evidence type="ECO:0000256" key="4">
    <source>
        <dbReference type="ARBA" id="ARBA00023015"/>
    </source>
</evidence>
<keyword evidence="2" id="KW-0808">Transferase</keyword>
<accession>K9W5H7</accession>
<proteinExistence type="predicted"/>
<dbReference type="KEGG" id="cep:Cri9333_4677"/>
<feature type="coiled-coil region" evidence="8">
    <location>
        <begin position="118"/>
        <end position="145"/>
    </location>
</feature>
<dbReference type="GO" id="GO:0000976">
    <property type="term" value="F:transcription cis-regulatory region binding"/>
    <property type="evidence" value="ECO:0007669"/>
    <property type="project" value="TreeGrafter"/>
</dbReference>
<evidence type="ECO:0000256" key="8">
    <source>
        <dbReference type="SAM" id="Coils"/>
    </source>
</evidence>
<dbReference type="InterPro" id="IPR001789">
    <property type="entry name" value="Sig_transdc_resp-reg_receiver"/>
</dbReference>
<dbReference type="STRING" id="1173022.Cri9333_4677"/>
<dbReference type="CDD" id="cd17574">
    <property type="entry name" value="REC_OmpR"/>
    <property type="match status" value="1"/>
</dbReference>
<dbReference type="InterPro" id="IPR011006">
    <property type="entry name" value="CheY-like_superfamily"/>
</dbReference>
<evidence type="ECO:0000256" key="3">
    <source>
        <dbReference type="ARBA" id="ARBA00022777"/>
    </source>
</evidence>
<dbReference type="Pfam" id="PF01590">
    <property type="entry name" value="GAF"/>
    <property type="match status" value="1"/>
</dbReference>
<evidence type="ECO:0000256" key="2">
    <source>
        <dbReference type="ARBA" id="ARBA00022679"/>
    </source>
</evidence>